<dbReference type="UniPathway" id="UPA00050">
    <property type="reaction ID" value="UER00063"/>
</dbReference>
<feature type="domain" description="Homoserine dehydrogenase catalytic" evidence="10">
    <location>
        <begin position="135"/>
        <end position="311"/>
    </location>
</feature>
<evidence type="ECO:0000256" key="5">
    <source>
        <dbReference type="ARBA" id="ARBA00013376"/>
    </source>
</evidence>
<evidence type="ECO:0000256" key="8">
    <source>
        <dbReference type="ARBA" id="ARBA00023002"/>
    </source>
</evidence>
<evidence type="ECO:0000256" key="2">
    <source>
        <dbReference type="ARBA" id="ARBA00005062"/>
    </source>
</evidence>
<sequence length="369" mass="38705">MQASIGIGILGCGVVGGGVAQRLLAKEPHVYGVDHTVHAIAVRSLATERAEGIPRSLLIDSANALLADHRIDLVVETMGGTTLAAEFVERALERGCHVVTANKALIGSQGPRLHALAARRGLSLRYEAAVGGALPILRTVDEALAGDPIESFVGVLNGTCNAILSAMEQGGSFEEALADAQRAGFAEADPSEDIDGVDSAHKLAILVQRAFGAAAITPRLRYRGIRGIDGDALRRYSKRGYRMKLLAAARRDEDGIAAEVAPALVPREHPLGALEGAQNGVLLRARDAGELYLRGVGAGRPATSSAILGDIADVLRGIVARTQRNDRIDGFAPILDIRPIFPDTLAIWNDGFLTSPATQLDAAHSSSAH</sequence>
<evidence type="ECO:0000259" key="10">
    <source>
        <dbReference type="Pfam" id="PF00742"/>
    </source>
</evidence>
<keyword evidence="8 12" id="KW-0560">Oxidoreductase</keyword>
<organism evidence="12">
    <name type="scientific">mine drainage metagenome</name>
    <dbReference type="NCBI Taxonomy" id="410659"/>
    <lineage>
        <taxon>unclassified sequences</taxon>
        <taxon>metagenomes</taxon>
        <taxon>ecological metagenomes</taxon>
    </lineage>
</organism>
<keyword evidence="9" id="KW-0486">Methionine biosynthesis</keyword>
<dbReference type="PANTHER" id="PTHR43331:SF1">
    <property type="entry name" value="HOMOSERINE DEHYDROGENASE"/>
    <property type="match status" value="1"/>
</dbReference>
<dbReference type="InterPro" id="IPR005106">
    <property type="entry name" value="Asp/hSer_DH_NAD-bd"/>
</dbReference>
<reference evidence="12" key="1">
    <citation type="submission" date="2009-10" db="EMBL/GenBank/DDBJ databases">
        <title>Diversity of trophic interactions inside an arsenic-rich microbial ecosystem.</title>
        <authorList>
            <person name="Bertin P.N."/>
            <person name="Heinrich-Salmeron A."/>
            <person name="Pelletier E."/>
            <person name="Goulhen-Chollet F."/>
            <person name="Arsene-Ploetze F."/>
            <person name="Gallien S."/>
            <person name="Calteau A."/>
            <person name="Vallenet D."/>
            <person name="Casiot C."/>
            <person name="Chane-Woon-Ming B."/>
            <person name="Giloteaux L."/>
            <person name="Barakat M."/>
            <person name="Bonnefoy V."/>
            <person name="Bruneel O."/>
            <person name="Chandler M."/>
            <person name="Cleiss J."/>
            <person name="Duran R."/>
            <person name="Elbaz-Poulichet F."/>
            <person name="Fonknechten N."/>
            <person name="Lauga B."/>
            <person name="Mornico D."/>
            <person name="Ortet P."/>
            <person name="Schaeffer C."/>
            <person name="Siguier P."/>
            <person name="Alexander Thil Smith A."/>
            <person name="Van Dorsselaer A."/>
            <person name="Weissenbach J."/>
            <person name="Medigue C."/>
            <person name="Le Paslier D."/>
        </authorList>
    </citation>
    <scope>NUCLEOTIDE SEQUENCE</scope>
</reference>
<dbReference type="Pfam" id="PF03447">
    <property type="entry name" value="NAD_binding_3"/>
    <property type="match status" value="1"/>
</dbReference>
<dbReference type="EMBL" id="CABL01000019">
    <property type="protein sequence ID" value="CBH75971.1"/>
    <property type="molecule type" value="Genomic_DNA"/>
</dbReference>
<evidence type="ECO:0000256" key="6">
    <source>
        <dbReference type="ARBA" id="ARBA00022605"/>
    </source>
</evidence>
<evidence type="ECO:0000259" key="11">
    <source>
        <dbReference type="Pfam" id="PF03447"/>
    </source>
</evidence>
<gene>
    <name evidence="12" type="ORF">CARN1_0451</name>
</gene>
<dbReference type="InterPro" id="IPR022697">
    <property type="entry name" value="HDH_short"/>
</dbReference>
<dbReference type="Pfam" id="PF00742">
    <property type="entry name" value="Homoserine_dh"/>
    <property type="match status" value="1"/>
</dbReference>
<dbReference type="GO" id="GO:0009088">
    <property type="term" value="P:threonine biosynthetic process"/>
    <property type="evidence" value="ECO:0007669"/>
    <property type="project" value="UniProtKB-UniPathway"/>
</dbReference>
<dbReference type="SUPFAM" id="SSF55347">
    <property type="entry name" value="Glyceraldehyde-3-phosphate dehydrogenase-like, C-terminal domain"/>
    <property type="match status" value="1"/>
</dbReference>
<dbReference type="UniPathway" id="UPA00051">
    <property type="reaction ID" value="UER00465"/>
</dbReference>
<dbReference type="PIRSF" id="PIRSF036497">
    <property type="entry name" value="HDH_short"/>
    <property type="match status" value="1"/>
</dbReference>
<name>E6PHN3_9ZZZZ</name>
<dbReference type="PANTHER" id="PTHR43331">
    <property type="entry name" value="HOMOSERINE DEHYDROGENASE"/>
    <property type="match status" value="1"/>
</dbReference>
<comment type="pathway">
    <text evidence="1">Amino-acid biosynthesis; L-threonine biosynthesis; L-threonine from L-aspartate: step 3/5.</text>
</comment>
<evidence type="ECO:0000256" key="4">
    <source>
        <dbReference type="ARBA" id="ARBA00013213"/>
    </source>
</evidence>
<comment type="similarity">
    <text evidence="3">Belongs to the homoserine dehydrogenase family.</text>
</comment>
<comment type="caution">
    <text evidence="12">The sequence shown here is derived from an EMBL/GenBank/DDBJ whole genome shotgun (WGS) entry which is preliminary data.</text>
</comment>
<evidence type="ECO:0000256" key="7">
    <source>
        <dbReference type="ARBA" id="ARBA00022697"/>
    </source>
</evidence>
<dbReference type="GO" id="GO:0004412">
    <property type="term" value="F:homoserine dehydrogenase activity"/>
    <property type="evidence" value="ECO:0007669"/>
    <property type="project" value="UniProtKB-EC"/>
</dbReference>
<evidence type="ECO:0000256" key="1">
    <source>
        <dbReference type="ARBA" id="ARBA00005056"/>
    </source>
</evidence>
<dbReference type="InterPro" id="IPR036291">
    <property type="entry name" value="NAD(P)-bd_dom_sf"/>
</dbReference>
<dbReference type="Gene3D" id="3.30.360.10">
    <property type="entry name" value="Dihydrodipicolinate Reductase, domain 2"/>
    <property type="match status" value="1"/>
</dbReference>
<dbReference type="FunFam" id="3.30.360.10:FF:000005">
    <property type="entry name" value="Homoserine dehydrogenase"/>
    <property type="match status" value="1"/>
</dbReference>
<dbReference type="GO" id="GO:0050661">
    <property type="term" value="F:NADP binding"/>
    <property type="evidence" value="ECO:0007669"/>
    <property type="project" value="InterPro"/>
</dbReference>
<dbReference type="SUPFAM" id="SSF51735">
    <property type="entry name" value="NAD(P)-binding Rossmann-fold domains"/>
    <property type="match status" value="1"/>
</dbReference>
<dbReference type="Gene3D" id="3.40.50.720">
    <property type="entry name" value="NAD(P)-binding Rossmann-like Domain"/>
    <property type="match status" value="1"/>
</dbReference>
<feature type="domain" description="Aspartate/homoserine dehydrogenase NAD-binding" evidence="11">
    <location>
        <begin position="11"/>
        <end position="127"/>
    </location>
</feature>
<dbReference type="NCBIfam" id="NF004976">
    <property type="entry name" value="PRK06349.1"/>
    <property type="match status" value="1"/>
</dbReference>
<dbReference type="AlphaFoldDB" id="E6PHN3"/>
<evidence type="ECO:0000313" key="12">
    <source>
        <dbReference type="EMBL" id="CBH75971.1"/>
    </source>
</evidence>
<dbReference type="InterPro" id="IPR019811">
    <property type="entry name" value="HDH_CS"/>
</dbReference>
<dbReference type="InterPro" id="IPR001342">
    <property type="entry name" value="HDH_cat"/>
</dbReference>
<protein>
    <recommendedName>
        <fullName evidence="5">Homoserine dehydrogenase</fullName>
        <ecNumber evidence="4">1.1.1.3</ecNumber>
    </recommendedName>
</protein>
<evidence type="ECO:0000256" key="3">
    <source>
        <dbReference type="ARBA" id="ARBA00006753"/>
    </source>
</evidence>
<dbReference type="PROSITE" id="PS01042">
    <property type="entry name" value="HOMOSER_DHGENASE"/>
    <property type="match status" value="1"/>
</dbReference>
<proteinExistence type="inferred from homology"/>
<dbReference type="EC" id="1.1.1.3" evidence="4"/>
<accession>E6PHN3</accession>
<evidence type="ECO:0000256" key="9">
    <source>
        <dbReference type="ARBA" id="ARBA00023167"/>
    </source>
</evidence>
<comment type="pathway">
    <text evidence="2">Amino-acid biosynthesis; L-methionine biosynthesis via de novo pathway; L-homoserine from L-aspartate: step 3/3.</text>
</comment>
<keyword evidence="6" id="KW-0028">Amino-acid biosynthesis</keyword>
<keyword evidence="7" id="KW-0791">Threonine biosynthesis</keyword>
<dbReference type="GO" id="GO:0009086">
    <property type="term" value="P:methionine biosynthetic process"/>
    <property type="evidence" value="ECO:0007669"/>
    <property type="project" value="UniProtKB-KW"/>
</dbReference>